<keyword evidence="2" id="KW-1185">Reference proteome</keyword>
<dbReference type="EMBL" id="JXTB01000058">
    <property type="protein sequence ID" value="PON69129.1"/>
    <property type="molecule type" value="Genomic_DNA"/>
</dbReference>
<name>A0A2P5D746_PARAD</name>
<comment type="caution">
    <text evidence="1">The sequence shown here is derived from an EMBL/GenBank/DDBJ whole genome shotgun (WGS) entry which is preliminary data.</text>
</comment>
<proteinExistence type="predicted"/>
<accession>A0A2P5D746</accession>
<organism evidence="1 2">
    <name type="scientific">Parasponia andersonii</name>
    <name type="common">Sponia andersonii</name>
    <dbReference type="NCBI Taxonomy" id="3476"/>
    <lineage>
        <taxon>Eukaryota</taxon>
        <taxon>Viridiplantae</taxon>
        <taxon>Streptophyta</taxon>
        <taxon>Embryophyta</taxon>
        <taxon>Tracheophyta</taxon>
        <taxon>Spermatophyta</taxon>
        <taxon>Magnoliopsida</taxon>
        <taxon>eudicotyledons</taxon>
        <taxon>Gunneridae</taxon>
        <taxon>Pentapetalae</taxon>
        <taxon>rosids</taxon>
        <taxon>fabids</taxon>
        <taxon>Rosales</taxon>
        <taxon>Cannabaceae</taxon>
        <taxon>Parasponia</taxon>
    </lineage>
</organism>
<sequence length="30" mass="3647">MLFFEKEKKTLIKVAQQLTIYKFLCTRIVN</sequence>
<dbReference type="AlphaFoldDB" id="A0A2P5D746"/>
<reference evidence="2" key="1">
    <citation type="submission" date="2016-06" db="EMBL/GenBank/DDBJ databases">
        <title>Parallel loss of symbiosis genes in relatives of nitrogen-fixing non-legume Parasponia.</title>
        <authorList>
            <person name="Van Velzen R."/>
            <person name="Holmer R."/>
            <person name="Bu F."/>
            <person name="Rutten L."/>
            <person name="Van Zeijl A."/>
            <person name="Liu W."/>
            <person name="Santuari L."/>
            <person name="Cao Q."/>
            <person name="Sharma T."/>
            <person name="Shen D."/>
            <person name="Roswanjaya Y."/>
            <person name="Wardhani T."/>
            <person name="Kalhor M.S."/>
            <person name="Jansen J."/>
            <person name="Van den Hoogen J."/>
            <person name="Gungor B."/>
            <person name="Hartog M."/>
            <person name="Hontelez J."/>
            <person name="Verver J."/>
            <person name="Yang W.-C."/>
            <person name="Schijlen E."/>
            <person name="Repin R."/>
            <person name="Schilthuizen M."/>
            <person name="Schranz E."/>
            <person name="Heidstra R."/>
            <person name="Miyata K."/>
            <person name="Fedorova E."/>
            <person name="Kohlen W."/>
            <person name="Bisseling T."/>
            <person name="Smit S."/>
            <person name="Geurts R."/>
        </authorList>
    </citation>
    <scope>NUCLEOTIDE SEQUENCE [LARGE SCALE GENOMIC DNA]</scope>
    <source>
        <strain evidence="2">cv. WU1-14</strain>
    </source>
</reference>
<protein>
    <submittedName>
        <fullName evidence="1">Uncharacterized protein</fullName>
    </submittedName>
</protein>
<evidence type="ECO:0000313" key="1">
    <source>
        <dbReference type="EMBL" id="PON69129.1"/>
    </source>
</evidence>
<evidence type="ECO:0000313" key="2">
    <source>
        <dbReference type="Proteomes" id="UP000237105"/>
    </source>
</evidence>
<dbReference type="Proteomes" id="UP000237105">
    <property type="component" value="Unassembled WGS sequence"/>
</dbReference>
<gene>
    <name evidence="1" type="ORF">PanWU01x14_091540</name>
</gene>